<comment type="subcellular location">
    <subcellularLocation>
        <location evidence="1">Membrane</location>
        <topology evidence="1">Multi-pass membrane protein</topology>
    </subcellularLocation>
</comment>
<evidence type="ECO:0000256" key="3">
    <source>
        <dbReference type="ARBA" id="ARBA00022989"/>
    </source>
</evidence>
<keyword evidence="8" id="KW-0645">Protease</keyword>
<feature type="domain" description="NfeD-like C-terminal" evidence="6">
    <location>
        <begin position="673"/>
        <end position="727"/>
    </location>
</feature>
<feature type="transmembrane region" description="Helical" evidence="5">
    <location>
        <begin position="506"/>
        <end position="526"/>
    </location>
</feature>
<evidence type="ECO:0000259" key="7">
    <source>
        <dbReference type="Pfam" id="PF24961"/>
    </source>
</evidence>
<keyword evidence="8" id="KW-0378">Hydrolase</keyword>
<dbReference type="GO" id="GO:0008233">
    <property type="term" value="F:peptidase activity"/>
    <property type="evidence" value="ECO:0007669"/>
    <property type="project" value="UniProtKB-KW"/>
</dbReference>
<feature type="transmembrane region" description="Helical" evidence="5">
    <location>
        <begin position="582"/>
        <end position="603"/>
    </location>
</feature>
<dbReference type="Gene3D" id="2.40.50.140">
    <property type="entry name" value="Nucleic acid-binding proteins"/>
    <property type="match status" value="1"/>
</dbReference>
<evidence type="ECO:0000313" key="9">
    <source>
        <dbReference type="Proteomes" id="UP000464178"/>
    </source>
</evidence>
<dbReference type="PANTHER" id="PTHR33507:SF3">
    <property type="entry name" value="INNER MEMBRANE PROTEIN YBBJ"/>
    <property type="match status" value="1"/>
</dbReference>
<dbReference type="EMBL" id="LR593886">
    <property type="protein sequence ID" value="VTR96438.1"/>
    <property type="molecule type" value="Genomic_DNA"/>
</dbReference>
<keyword evidence="4 5" id="KW-0472">Membrane</keyword>
<accession>A0A6P2D575</accession>
<dbReference type="KEGG" id="gms:SOIL9_12760"/>
<sequence length="729" mass="77846">MLFSLRCWTGGLVPAIVWVLLFGSVAVAQEANSALFVTVQNPITSDVATRIENQISARANEKNEERRAWVVVLDFNPDGKPASTTNFGPCSDLAKFLSSPKMAGVKTIAFVHAPATGHTVLPVLACKEVVMSKGAAIGPVVVEGVPPLEVSEQVAYKTRFNRDDRWPIVQKMFDPNVALVKGVAKSNGAPRYADANNPESMSAIAGTAPVNGVQDRQPASYPTPVARAVELASGVAENQREVAELFGLPPLRSDPLAGRTPDAYQWALRGDVDGAMKESVNRVIRDVRKRKGNVLILILNCGGTDLEAARALADDLAGAQTGDDALLIIGFVPESAPDAAAVVALGCSEIVMTKPKGAEGEVKEADLGNFERYLKTAKPSAVAAQRQSLRDFAEQRGYPGVLFEGMLNRDVEVVRAEGEGNNRNKRKLMTRSEFETEQKANPGLWKQGRVVKQPGKRLELNATLAAELGVARLTVPTTNVDEVCSAYGLGKAKSPDPGWLDKFAEFLRIPAVTVILVMVGFIGLILELKVPGLTVPGIVAAVCFILVFWSQSRFSGEMFVLALLLFVLGLILVGLELFVLPGFGVCGISGVLFMLAGLGLVTLERFPQTWEEAVPLGVRISTYLFAMMGAMVAAFVIARFLPQVPYANRMMLTPPSDQSSANEVQLPGASEAAELLGAIGASTTALRPAGVVRFGEKFVDVVSDGGFIPSGSRVQVIAVEGTRIVVKEI</sequence>
<proteinExistence type="predicted"/>
<evidence type="ECO:0000256" key="4">
    <source>
        <dbReference type="ARBA" id="ARBA00023136"/>
    </source>
</evidence>
<feature type="domain" description="NfeD integral membrane" evidence="7">
    <location>
        <begin position="512"/>
        <end position="638"/>
    </location>
</feature>
<dbReference type="InterPro" id="IPR052165">
    <property type="entry name" value="Membrane_assoc_protease"/>
</dbReference>
<dbReference type="Gene3D" id="3.90.226.10">
    <property type="entry name" value="2-enoyl-CoA Hydratase, Chain A, domain 1"/>
    <property type="match status" value="1"/>
</dbReference>
<dbReference type="Pfam" id="PF01957">
    <property type="entry name" value="NfeD"/>
    <property type="match status" value="1"/>
</dbReference>
<keyword evidence="9" id="KW-1185">Reference proteome</keyword>
<evidence type="ECO:0000256" key="2">
    <source>
        <dbReference type="ARBA" id="ARBA00022692"/>
    </source>
</evidence>
<dbReference type="AlphaFoldDB" id="A0A6P2D575"/>
<dbReference type="GO" id="GO:0006508">
    <property type="term" value="P:proteolysis"/>
    <property type="evidence" value="ECO:0007669"/>
    <property type="project" value="UniProtKB-KW"/>
</dbReference>
<feature type="transmembrane region" description="Helical" evidence="5">
    <location>
        <begin position="533"/>
        <end position="552"/>
    </location>
</feature>
<dbReference type="PANTHER" id="PTHR33507">
    <property type="entry name" value="INNER MEMBRANE PROTEIN YBBJ"/>
    <property type="match status" value="1"/>
</dbReference>
<evidence type="ECO:0000259" key="6">
    <source>
        <dbReference type="Pfam" id="PF01957"/>
    </source>
</evidence>
<organism evidence="8 9">
    <name type="scientific">Gemmata massiliana</name>
    <dbReference type="NCBI Taxonomy" id="1210884"/>
    <lineage>
        <taxon>Bacteria</taxon>
        <taxon>Pseudomonadati</taxon>
        <taxon>Planctomycetota</taxon>
        <taxon>Planctomycetia</taxon>
        <taxon>Gemmatales</taxon>
        <taxon>Gemmataceae</taxon>
        <taxon>Gemmata</taxon>
    </lineage>
</organism>
<evidence type="ECO:0000256" key="5">
    <source>
        <dbReference type="SAM" id="Phobius"/>
    </source>
</evidence>
<dbReference type="GO" id="GO:0005886">
    <property type="term" value="C:plasma membrane"/>
    <property type="evidence" value="ECO:0007669"/>
    <property type="project" value="TreeGrafter"/>
</dbReference>
<evidence type="ECO:0000313" key="8">
    <source>
        <dbReference type="EMBL" id="VTR96438.1"/>
    </source>
</evidence>
<keyword evidence="3 5" id="KW-1133">Transmembrane helix</keyword>
<dbReference type="InterPro" id="IPR056739">
    <property type="entry name" value="NfeD_membrane"/>
</dbReference>
<protein>
    <submittedName>
        <fullName evidence="8">Uncharacterized protein</fullName>
    </submittedName>
</protein>
<feature type="transmembrane region" description="Helical" evidence="5">
    <location>
        <begin position="623"/>
        <end position="641"/>
    </location>
</feature>
<gene>
    <name evidence="8" type="ORF">SOIL9_12760</name>
</gene>
<dbReference type="InterPro" id="IPR002810">
    <property type="entry name" value="NfeD-like_C"/>
</dbReference>
<keyword evidence="2 5" id="KW-0812">Transmembrane</keyword>
<dbReference type="RefSeq" id="WP_162670726.1">
    <property type="nucleotide sequence ID" value="NZ_LR593886.1"/>
</dbReference>
<dbReference type="InterPro" id="IPR012340">
    <property type="entry name" value="NA-bd_OB-fold"/>
</dbReference>
<reference evidence="8 9" key="1">
    <citation type="submission" date="2019-05" db="EMBL/GenBank/DDBJ databases">
        <authorList>
            <consortium name="Science for Life Laboratories"/>
        </authorList>
    </citation>
    <scope>NUCLEOTIDE SEQUENCE [LARGE SCALE GENOMIC DNA]</scope>
    <source>
        <strain evidence="8">Soil9</strain>
    </source>
</reference>
<dbReference type="Proteomes" id="UP000464178">
    <property type="component" value="Chromosome"/>
</dbReference>
<name>A0A6P2D575_9BACT</name>
<feature type="transmembrane region" description="Helical" evidence="5">
    <location>
        <begin position="558"/>
        <end position="575"/>
    </location>
</feature>
<evidence type="ECO:0000256" key="1">
    <source>
        <dbReference type="ARBA" id="ARBA00004141"/>
    </source>
</evidence>
<dbReference type="Pfam" id="PF24961">
    <property type="entry name" value="NfeD_membrane"/>
    <property type="match status" value="1"/>
</dbReference>